<keyword evidence="8" id="KW-0325">Glycoprotein</keyword>
<evidence type="ECO:0000256" key="7">
    <source>
        <dbReference type="ARBA" id="ARBA00023136"/>
    </source>
</evidence>
<dbReference type="Pfam" id="PF01108">
    <property type="entry name" value="Tissue_fac"/>
    <property type="match status" value="1"/>
</dbReference>
<keyword evidence="3" id="KW-0597">Phosphoprotein</keyword>
<dbReference type="EMBL" id="GEBF01002052">
    <property type="protein sequence ID" value="JAO01581.1"/>
    <property type="molecule type" value="Transcribed_RNA"/>
</dbReference>
<name>G5BHK6_HETGA</name>
<dbReference type="GO" id="GO:0140105">
    <property type="term" value="P:interleukin-10-mediated signaling pathway"/>
    <property type="evidence" value="ECO:0007669"/>
    <property type="project" value="Ensembl"/>
</dbReference>
<dbReference type="GO" id="GO:0046427">
    <property type="term" value="P:positive regulation of receptor signaling pathway via JAK-STAT"/>
    <property type="evidence" value="ECO:0007669"/>
    <property type="project" value="Ensembl"/>
</dbReference>
<dbReference type="Bgee" id="ENSHGLG00000017550">
    <property type="expression patterns" value="Expressed in zone of skin and 5 other cell types or tissues"/>
</dbReference>
<dbReference type="PANTHER" id="PTHR20859:SF90">
    <property type="entry name" value="INTERLEUKIN-10 RECEPTOR SUBUNIT ALPHA"/>
    <property type="match status" value="1"/>
</dbReference>
<evidence type="ECO:0000313" key="16">
    <source>
        <dbReference type="Proteomes" id="UP000694906"/>
    </source>
</evidence>
<dbReference type="Proteomes" id="UP000694906">
    <property type="component" value="Unplaced"/>
</dbReference>
<dbReference type="GeneID" id="101706532"/>
<dbReference type="AlphaFoldDB" id="G5BHK6"/>
<feature type="transmembrane region" description="Helical" evidence="10">
    <location>
        <begin position="237"/>
        <end position="261"/>
    </location>
</feature>
<dbReference type="KEGG" id="hgl:101706532"/>
<gene>
    <name evidence="17" type="primary">Il10ra</name>
    <name evidence="14" type="synonym">IL10RA</name>
    <name evidence="13" type="ORF">GW7_18650</name>
</gene>
<dbReference type="GO" id="GO:0005829">
    <property type="term" value="C:cytosol"/>
    <property type="evidence" value="ECO:0007669"/>
    <property type="project" value="Ensembl"/>
</dbReference>
<evidence type="ECO:0000259" key="12">
    <source>
        <dbReference type="Pfam" id="PF01108"/>
    </source>
</evidence>
<dbReference type="Proteomes" id="UP000006813">
    <property type="component" value="Unassembled WGS sequence"/>
</dbReference>
<keyword evidence="7 10" id="KW-0472">Membrane</keyword>
<keyword evidence="6 10" id="KW-1133">Transmembrane helix</keyword>
<keyword evidence="4 10" id="KW-0812">Transmembrane</keyword>
<dbReference type="GO" id="GO:0016324">
    <property type="term" value="C:apical plasma membrane"/>
    <property type="evidence" value="ECO:0007669"/>
    <property type="project" value="Ensembl"/>
</dbReference>
<dbReference type="PANTHER" id="PTHR20859">
    <property type="entry name" value="INTERFERON/INTERLEUKIN RECEPTOR"/>
    <property type="match status" value="1"/>
</dbReference>
<sequence length="589" mass="64262">MLPHLLVPLAALLSLRLGPGTHGSELPKPPEAWFEAEFFHHILCWLPISNQSKSTYYEVQLAWYGRSPWESLPNCGQALELCCDVTMYTLHLYRSNGYRAKVRTVDGSRYSNWTFANTRLSVDDVTLKVDSVKLEMHEGFIFGMIQLPRPQVAPPGDTYESIFTNFRQYEIAIRKVPGSFKSSRMVDHENFTFPIPGEVGKFCVKVKPSISSRTNKGIWSEEQCITLTKQYFTVTNLSIFFTLILLLCGPLAYCLVLHLYVRRRGTLPAVLVFEKPSPSILISKPPYPEMQDAIQPLHEETFLKVSPELRHSDLHGSMNIGFSSAKPSLQMEEPQFLLPAPHTQACGALGKGEPPDLQVSCSDGGSSGSGSSGSCSSSTDSGICLQEPGLNPGSGPLWEQKVGSTSQGQDDSGISLVQNSEGQPGRTQNSSPLGHISLLGPEAPAEEDPATAAFQGYLKQTRCTEEKTTIAACLEEETPLTDGLWPQFRTCLDPEAGWPPPGLAKGYLKQDPPEITLAPSGVPPGQCNQMTEEWPLLGLTICGDLGPSDWSFTHDLAPQDGVAAPGGLLGSFDSDLVTQPQISSLYSSE</sequence>
<evidence type="ECO:0000256" key="8">
    <source>
        <dbReference type="ARBA" id="ARBA00023180"/>
    </source>
</evidence>
<feature type="chain" id="PRO_5007660764" evidence="11">
    <location>
        <begin position="24"/>
        <end position="589"/>
    </location>
</feature>
<organism evidence="13 15">
    <name type="scientific">Heterocephalus glaber</name>
    <name type="common">Naked mole rat</name>
    <dbReference type="NCBI Taxonomy" id="10181"/>
    <lineage>
        <taxon>Eukaryota</taxon>
        <taxon>Metazoa</taxon>
        <taxon>Chordata</taxon>
        <taxon>Craniata</taxon>
        <taxon>Vertebrata</taxon>
        <taxon>Euteleostomi</taxon>
        <taxon>Mammalia</taxon>
        <taxon>Eutheria</taxon>
        <taxon>Euarchontoglires</taxon>
        <taxon>Glires</taxon>
        <taxon>Rodentia</taxon>
        <taxon>Hystricomorpha</taxon>
        <taxon>Bathyergidae</taxon>
        <taxon>Heterocephalus</taxon>
    </lineage>
</organism>
<evidence type="ECO:0000256" key="1">
    <source>
        <dbReference type="ARBA" id="ARBA00004251"/>
    </source>
</evidence>
<dbReference type="CTD" id="3587"/>
<evidence type="ECO:0000256" key="10">
    <source>
        <dbReference type="SAM" id="Phobius"/>
    </source>
</evidence>
<comment type="subcellular location">
    <subcellularLocation>
        <location evidence="1">Cell membrane</location>
        <topology evidence="1">Single-pass type I membrane protein</topology>
    </subcellularLocation>
</comment>
<dbReference type="FunFam" id="2.60.40.10:FF:001488">
    <property type="entry name" value="Interleukin-10 receptor subunit alpha"/>
    <property type="match status" value="1"/>
</dbReference>
<keyword evidence="13 17" id="KW-0675">Receptor</keyword>
<dbReference type="GO" id="GO:0005929">
    <property type="term" value="C:cilium"/>
    <property type="evidence" value="ECO:0007669"/>
    <property type="project" value="Ensembl"/>
</dbReference>
<evidence type="ECO:0000313" key="14">
    <source>
        <dbReference type="EMBL" id="JAO01581.1"/>
    </source>
</evidence>
<keyword evidence="5" id="KW-0832">Ubl conjugation</keyword>
<feature type="signal peptide" evidence="11">
    <location>
        <begin position="1"/>
        <end position="23"/>
    </location>
</feature>
<evidence type="ECO:0000256" key="5">
    <source>
        <dbReference type="ARBA" id="ARBA00022843"/>
    </source>
</evidence>
<dbReference type="eggNOG" id="ENOG502S2PS">
    <property type="taxonomic scope" value="Eukaryota"/>
</dbReference>
<keyword evidence="11" id="KW-0732">Signal</keyword>
<dbReference type="InterPro" id="IPR050650">
    <property type="entry name" value="Type-II_Cytokine-TF_Rcpt"/>
</dbReference>
<reference evidence="13 15" key="1">
    <citation type="journal article" date="2011" name="Nature">
        <title>Genome sequencing reveals insights into physiology and longevity of the naked mole rat.</title>
        <authorList>
            <person name="Kim E.B."/>
            <person name="Fang X."/>
            <person name="Fushan A.A."/>
            <person name="Huang Z."/>
            <person name="Lobanov A.V."/>
            <person name="Han L."/>
            <person name="Marino S.M."/>
            <person name="Sun X."/>
            <person name="Turanov A.A."/>
            <person name="Yang P."/>
            <person name="Yim S.H."/>
            <person name="Zhao X."/>
            <person name="Kasaikina M.V."/>
            <person name="Stoletzki N."/>
            <person name="Peng C."/>
            <person name="Polak P."/>
            <person name="Xiong Z."/>
            <person name="Kiezun A."/>
            <person name="Zhu Y."/>
            <person name="Chen Y."/>
            <person name="Kryukov G.V."/>
            <person name="Zhang Q."/>
            <person name="Peshkin L."/>
            <person name="Yang L."/>
            <person name="Bronson R.T."/>
            <person name="Buffenstein R."/>
            <person name="Wang B."/>
            <person name="Han C."/>
            <person name="Li Q."/>
            <person name="Chen L."/>
            <person name="Zhao W."/>
            <person name="Sunyaev S.R."/>
            <person name="Park T.J."/>
            <person name="Zhang G."/>
            <person name="Wang J."/>
            <person name="Gladyshev V.N."/>
        </authorList>
    </citation>
    <scope>NUCLEOTIDE SEQUENCE [LARGE SCALE GENOMIC DNA]</scope>
</reference>
<dbReference type="InterPro" id="IPR013783">
    <property type="entry name" value="Ig-like_fold"/>
</dbReference>
<evidence type="ECO:0000313" key="17">
    <source>
        <dbReference type="RefSeq" id="XP_004856739.1"/>
    </source>
</evidence>
<keyword evidence="2" id="KW-1003">Cell membrane</keyword>
<dbReference type="RefSeq" id="XP_004856739.1">
    <property type="nucleotide sequence ID" value="XM_004856682.3"/>
</dbReference>
<dbReference type="InterPro" id="IPR036116">
    <property type="entry name" value="FN3_sf"/>
</dbReference>
<dbReference type="GO" id="GO:0004920">
    <property type="term" value="F:interleukin-10 receptor activity"/>
    <property type="evidence" value="ECO:0007669"/>
    <property type="project" value="Ensembl"/>
</dbReference>
<reference evidence="14" key="2">
    <citation type="submission" date="2015-10" db="EMBL/GenBank/DDBJ databases">
        <title>FRAMA: From RNA-seq data to annotated mRNA assemblies.</title>
        <authorList>
            <person name="Bens M."/>
            <person name="Sahm A."/>
            <person name="Jahn N."/>
            <person name="Morhart M."/>
            <person name="Holtze S."/>
            <person name="Hildebrandt T.B."/>
            <person name="Platzer M."/>
            <person name="Szafranski K."/>
        </authorList>
    </citation>
    <scope>NUCLEOTIDE SEQUENCE</scope>
    <source>
        <tissue evidence="14">Skin</tissue>
    </source>
</reference>
<feature type="region of interest" description="Disordered" evidence="9">
    <location>
        <begin position="347"/>
        <end position="443"/>
    </location>
</feature>
<keyword evidence="16" id="KW-1185">Reference proteome</keyword>
<dbReference type="STRING" id="10181.G5BHK6"/>
<evidence type="ECO:0000256" key="6">
    <source>
        <dbReference type="ARBA" id="ARBA00022989"/>
    </source>
</evidence>
<evidence type="ECO:0000256" key="4">
    <source>
        <dbReference type="ARBA" id="ARBA00022692"/>
    </source>
</evidence>
<dbReference type="InterPro" id="IPR003961">
    <property type="entry name" value="FN3_dom"/>
</dbReference>
<dbReference type="GO" id="GO:0050728">
    <property type="term" value="P:negative regulation of inflammatory response"/>
    <property type="evidence" value="ECO:0007669"/>
    <property type="project" value="Ensembl"/>
</dbReference>
<dbReference type="GO" id="GO:0070086">
    <property type="term" value="P:ubiquitin-dependent endocytosis"/>
    <property type="evidence" value="ECO:0007669"/>
    <property type="project" value="Ensembl"/>
</dbReference>
<evidence type="ECO:0000313" key="15">
    <source>
        <dbReference type="Proteomes" id="UP000006813"/>
    </source>
</evidence>
<protein>
    <submittedName>
        <fullName evidence="13">Interleukin-10 receptor alpha chain</fullName>
    </submittedName>
    <submittedName>
        <fullName evidence="14 17">Interleukin-10 receptor subunit alpha</fullName>
    </submittedName>
</protein>
<dbReference type="GO" id="GO:0060729">
    <property type="term" value="P:intestinal epithelial structure maintenance"/>
    <property type="evidence" value="ECO:0007669"/>
    <property type="project" value="Ensembl"/>
</dbReference>
<dbReference type="SUPFAM" id="SSF49265">
    <property type="entry name" value="Fibronectin type III"/>
    <property type="match status" value="2"/>
</dbReference>
<feature type="compositionally biased region" description="Polar residues" evidence="9">
    <location>
        <begin position="402"/>
        <end position="432"/>
    </location>
</feature>
<dbReference type="EMBL" id="JH170389">
    <property type="protein sequence ID" value="EHB08767.1"/>
    <property type="molecule type" value="Genomic_DNA"/>
</dbReference>
<dbReference type="OMA" id="TGQWNQP"/>
<evidence type="ECO:0000256" key="11">
    <source>
        <dbReference type="SAM" id="SignalP"/>
    </source>
</evidence>
<evidence type="ECO:0000256" key="9">
    <source>
        <dbReference type="SAM" id="MobiDB-lite"/>
    </source>
</evidence>
<dbReference type="OrthoDB" id="9886749at2759"/>
<feature type="compositionally biased region" description="Low complexity" evidence="9">
    <location>
        <begin position="372"/>
        <end position="382"/>
    </location>
</feature>
<reference evidence="17" key="3">
    <citation type="submission" date="2025-04" db="UniProtKB">
        <authorList>
            <consortium name="RefSeq"/>
        </authorList>
    </citation>
    <scope>IDENTIFICATION</scope>
</reference>
<evidence type="ECO:0000256" key="3">
    <source>
        <dbReference type="ARBA" id="ARBA00022553"/>
    </source>
</evidence>
<feature type="domain" description="Fibronectin type-III" evidence="12">
    <location>
        <begin position="16"/>
        <end position="113"/>
    </location>
</feature>
<proteinExistence type="predicted"/>
<dbReference type="GO" id="GO:0010507">
    <property type="term" value="P:negative regulation of autophagy"/>
    <property type="evidence" value="ECO:0007669"/>
    <property type="project" value="Ensembl"/>
</dbReference>
<evidence type="ECO:0000256" key="2">
    <source>
        <dbReference type="ARBA" id="ARBA00022475"/>
    </source>
</evidence>
<dbReference type="Gene3D" id="2.60.40.10">
    <property type="entry name" value="Immunoglobulins"/>
    <property type="match status" value="2"/>
</dbReference>
<accession>G5BHK6</accession>
<evidence type="ECO:0000313" key="13">
    <source>
        <dbReference type="EMBL" id="EHB08767.1"/>
    </source>
</evidence>
<dbReference type="GO" id="GO:0005654">
    <property type="term" value="C:nucleoplasm"/>
    <property type="evidence" value="ECO:0007669"/>
    <property type="project" value="Ensembl"/>
</dbReference>